<feature type="repeat" description="ANK" evidence="2">
    <location>
        <begin position="1268"/>
        <end position="1300"/>
    </location>
</feature>
<organism evidence="6 7">
    <name type="scientific">Fusarium albosuccineum</name>
    <dbReference type="NCBI Taxonomy" id="1237068"/>
    <lineage>
        <taxon>Eukaryota</taxon>
        <taxon>Fungi</taxon>
        <taxon>Dikarya</taxon>
        <taxon>Ascomycota</taxon>
        <taxon>Pezizomycotina</taxon>
        <taxon>Sordariomycetes</taxon>
        <taxon>Hypocreomycetidae</taxon>
        <taxon>Hypocreales</taxon>
        <taxon>Nectriaceae</taxon>
        <taxon>Fusarium</taxon>
        <taxon>Fusarium decemcellulare species complex</taxon>
    </lineage>
</organism>
<feature type="repeat" description="ANK" evidence="2">
    <location>
        <begin position="866"/>
        <end position="898"/>
    </location>
</feature>
<dbReference type="Pfam" id="PF12796">
    <property type="entry name" value="Ank_2"/>
    <property type="match status" value="4"/>
</dbReference>
<dbReference type="Pfam" id="PF00023">
    <property type="entry name" value="Ank"/>
    <property type="match status" value="1"/>
</dbReference>
<dbReference type="InterPro" id="IPR053137">
    <property type="entry name" value="NLR-like"/>
</dbReference>
<dbReference type="EMBL" id="JAADYS010000869">
    <property type="protein sequence ID" value="KAF4466483.1"/>
    <property type="molecule type" value="Genomic_DNA"/>
</dbReference>
<dbReference type="Pfam" id="PF22939">
    <property type="entry name" value="WHD_GPIID"/>
    <property type="match status" value="1"/>
</dbReference>
<dbReference type="SMART" id="SM00248">
    <property type="entry name" value="ANK"/>
    <property type="match status" value="14"/>
</dbReference>
<feature type="repeat" description="ANK" evidence="2">
    <location>
        <begin position="1040"/>
        <end position="1072"/>
    </location>
</feature>
<comment type="caution">
    <text evidence="6">The sequence shown here is derived from an EMBL/GenBank/DDBJ whole genome shotgun (WGS) entry which is preliminary data.</text>
</comment>
<keyword evidence="1" id="KW-0677">Repeat</keyword>
<dbReference type="Proteomes" id="UP000554235">
    <property type="component" value="Unassembled WGS sequence"/>
</dbReference>
<feature type="repeat" description="ANK" evidence="2">
    <location>
        <begin position="970"/>
        <end position="995"/>
    </location>
</feature>
<reference evidence="6 7" key="1">
    <citation type="submission" date="2020-01" db="EMBL/GenBank/DDBJ databases">
        <title>Identification and distribution of gene clusters putatively required for synthesis of sphingolipid metabolism inhibitors in phylogenetically diverse species of the filamentous fungus Fusarium.</title>
        <authorList>
            <person name="Kim H.-S."/>
            <person name="Busman M."/>
            <person name="Brown D.W."/>
            <person name="Divon H."/>
            <person name="Uhlig S."/>
            <person name="Proctor R.H."/>
        </authorList>
    </citation>
    <scope>NUCLEOTIDE SEQUENCE [LARGE SCALE GENOMIC DNA]</scope>
    <source>
        <strain evidence="6 7">NRRL 20459</strain>
    </source>
</reference>
<dbReference type="Gene3D" id="3.40.50.1580">
    <property type="entry name" value="Nucleoside phosphorylase domain"/>
    <property type="match status" value="1"/>
</dbReference>
<dbReference type="SUPFAM" id="SSF53167">
    <property type="entry name" value="Purine and uridine phosphorylases"/>
    <property type="match status" value="1"/>
</dbReference>
<dbReference type="InterPro" id="IPR056884">
    <property type="entry name" value="NPHP3-like_N"/>
</dbReference>
<dbReference type="Pfam" id="PF24883">
    <property type="entry name" value="NPHP3_N"/>
    <property type="match status" value="1"/>
</dbReference>
<dbReference type="InterPro" id="IPR035994">
    <property type="entry name" value="Nucleoside_phosphorylase_sf"/>
</dbReference>
<feature type="coiled-coil region" evidence="3">
    <location>
        <begin position="343"/>
        <end position="370"/>
    </location>
</feature>
<protein>
    <submittedName>
        <fullName evidence="6">Ankyrin repeat</fullName>
    </submittedName>
</protein>
<sequence>MNSSTSANTGVVEREPLTNDKYTVGWITALPHETVAAEATLDEWHGRKPLFQHPSDRNLYILGRIGDHNVAITSLPAGVIGTTSATTTAMHMLTSFPSIRIGLMVGIGAGVPKIRRNRKTNKDYDVRDIRLGDVIVSQPSATHGGVKQYDLGKAIAGGDFQPSGFLNSPPRTLLNAVAVLRQLHESGKTRMPAVIQGILENLTNAIPSYEYPEMEPDRLFEVTYEHPENEETCDDCDEAREITRLDRKTDHHRVHCGVIASGNQVIKDPALRDRLGNDCICFEMEAAGLMNDFPCLVIRGVCDYADSHKNDCWQRYAAVVAAACAKEILQNIPEVEVEKEEPAKEVMQAVMELSKDIKELSQELDDTKRKEFLELLSPGDYTLKYHDSINRRQPGTGEWFLESPEYQDWVNKDQQTIFCPGIPGAGKTIMASIVIENLTKRCWNDPDVGVAYFFCDFNDRENQTTGSFVASVLKQLLKNRSRFPDCLETLYERYKSSKTRPTLEEVMPTLGSVCDLYSTVYIVIDALDEFDVSGGQQTEFLNAIDGLRARRTVNLFASSRDIPNIGDRFKECTNLKIRAQNTDIEKYLGDYLPTLSGVIRDDVLLQQEAKDVIIRAVPGVFLLARLHANSLDGTTTPNGVRDRLKALSQSGLSYEEAYKSALNRIQSQRPDFADLARRALSWVSRAKRLLSIRELQLAMAMGEARTELDSGNLTPIKHIIASCAGLVVINKKERVRLVHYTAQEFFMRTKEPWLGSPDSEIMTTCLRLLLSNSFCLCITSSPCSHQLPSSFFNDNLKDSWQEAQSLPELSRYAAHNWSKHAEEGYTDNKGLILGFINKDYKIREVAYQMNLARVTPSSQGVKPELPQVSPLHLAVHWDFMELMKDLLNKGHDPRQGDTYDRSPLSWAAEKGLDAIVKTLLDVDSTIANARGQTGPSLIHNSPNRFNRLLLRIDPRAPQRVLKRREYVEQCGATPLWYAALNNHIAVVRLLLAESAVDPNLPDLAYHTTPLWCASAMGNMEVVMEFVKHDRVILESADEDHGLTALSIAIISKRDDVASLLLERGANINSISEDESTPLIHAINSGSTAIAKLLLRQPGVNINAVNQRGYTAFVMAGRCRNSDIAKQLLDKGLAAAHVFDRQIGFTPLNLGVRYLQAVGAGLFFSGQEAVTETALTLAAFHGDLASLRVLLISNAAPNETNDRGDTALALAASEGHVEVVELLLERGADPNVQNTYGKTALVHASLGGYGEIVEELLERGADLNIQDGYGKTALILASLGGHAKIVVELLERGADTNIQDHYGKTALIYASLAGYEEIVEELLDHGADKYLIDRTGHTARSYASEKRNETLVSILSRREFNDQDRRMLSHAFRIYAETLETIHGR</sequence>
<dbReference type="GO" id="GO:0009116">
    <property type="term" value="P:nucleoside metabolic process"/>
    <property type="evidence" value="ECO:0007669"/>
    <property type="project" value="InterPro"/>
</dbReference>
<name>A0A8H4LF08_9HYPO</name>
<dbReference type="InterPro" id="IPR002110">
    <property type="entry name" value="Ankyrin_rpt"/>
</dbReference>
<feature type="domain" description="GPI inositol-deacylase winged helix" evidence="4">
    <location>
        <begin position="672"/>
        <end position="748"/>
    </location>
</feature>
<dbReference type="PROSITE" id="PS50297">
    <property type="entry name" value="ANK_REP_REGION"/>
    <property type="match status" value="6"/>
</dbReference>
<dbReference type="GO" id="GO:0003824">
    <property type="term" value="F:catalytic activity"/>
    <property type="evidence" value="ECO:0007669"/>
    <property type="project" value="InterPro"/>
</dbReference>
<dbReference type="PRINTS" id="PR01415">
    <property type="entry name" value="ANKYRIN"/>
</dbReference>
<feature type="repeat" description="ANK" evidence="2">
    <location>
        <begin position="1301"/>
        <end position="1333"/>
    </location>
</feature>
<dbReference type="PANTHER" id="PTHR46082:SF11">
    <property type="entry name" value="AAA+ ATPASE DOMAIN-CONTAINING PROTEIN-RELATED"/>
    <property type="match status" value="1"/>
</dbReference>
<feature type="repeat" description="ANK" evidence="2">
    <location>
        <begin position="1202"/>
        <end position="1234"/>
    </location>
</feature>
<dbReference type="PANTHER" id="PTHR46082">
    <property type="entry name" value="ATP/GTP-BINDING PROTEIN-RELATED"/>
    <property type="match status" value="1"/>
</dbReference>
<keyword evidence="7" id="KW-1185">Reference proteome</keyword>
<dbReference type="InterPro" id="IPR036770">
    <property type="entry name" value="Ankyrin_rpt-contain_sf"/>
</dbReference>
<feature type="domain" description="Nephrocystin 3-like N-terminal" evidence="5">
    <location>
        <begin position="395"/>
        <end position="560"/>
    </location>
</feature>
<dbReference type="SUPFAM" id="SSF48403">
    <property type="entry name" value="Ankyrin repeat"/>
    <property type="match status" value="2"/>
</dbReference>
<evidence type="ECO:0000256" key="1">
    <source>
        <dbReference type="ARBA" id="ARBA00022737"/>
    </source>
</evidence>
<dbReference type="Gene3D" id="1.25.40.20">
    <property type="entry name" value="Ankyrin repeat-containing domain"/>
    <property type="match status" value="4"/>
</dbReference>
<keyword evidence="2" id="KW-0040">ANK repeat</keyword>
<gene>
    <name evidence="6" type="ORF">FALBO_6666</name>
</gene>
<dbReference type="OrthoDB" id="1577640at2759"/>
<evidence type="ECO:0000256" key="3">
    <source>
        <dbReference type="SAM" id="Coils"/>
    </source>
</evidence>
<evidence type="ECO:0000259" key="4">
    <source>
        <dbReference type="Pfam" id="PF22939"/>
    </source>
</evidence>
<dbReference type="PROSITE" id="PS50088">
    <property type="entry name" value="ANK_REPEAT"/>
    <property type="match status" value="7"/>
</dbReference>
<dbReference type="InterPro" id="IPR027417">
    <property type="entry name" value="P-loop_NTPase"/>
</dbReference>
<keyword evidence="3" id="KW-0175">Coiled coil</keyword>
<evidence type="ECO:0000256" key="2">
    <source>
        <dbReference type="PROSITE-ProRule" id="PRU00023"/>
    </source>
</evidence>
<evidence type="ECO:0000259" key="5">
    <source>
        <dbReference type="Pfam" id="PF24883"/>
    </source>
</evidence>
<accession>A0A8H4LF08</accession>
<dbReference type="InterPro" id="IPR054471">
    <property type="entry name" value="GPIID_WHD"/>
</dbReference>
<evidence type="ECO:0000313" key="7">
    <source>
        <dbReference type="Proteomes" id="UP000554235"/>
    </source>
</evidence>
<evidence type="ECO:0000313" key="6">
    <source>
        <dbReference type="EMBL" id="KAF4466483.1"/>
    </source>
</evidence>
<dbReference type="SUPFAM" id="SSF52540">
    <property type="entry name" value="P-loop containing nucleoside triphosphate hydrolases"/>
    <property type="match status" value="1"/>
</dbReference>
<proteinExistence type="predicted"/>
<dbReference type="Gene3D" id="3.40.50.300">
    <property type="entry name" value="P-loop containing nucleotide triphosphate hydrolases"/>
    <property type="match status" value="1"/>
</dbReference>
<feature type="repeat" description="ANK" evidence="2">
    <location>
        <begin position="1235"/>
        <end position="1267"/>
    </location>
</feature>